<evidence type="ECO:0000313" key="1">
    <source>
        <dbReference type="EMBL" id="ENV09521.1"/>
    </source>
</evidence>
<dbReference type="STRING" id="1144672.F966_02179"/>
<name>N8WC88_9GAMM</name>
<evidence type="ECO:0000313" key="2">
    <source>
        <dbReference type="Proteomes" id="UP000013209"/>
    </source>
</evidence>
<sequence length="175" mass="19905">MLNLNTPAGIQNLKAIVQEFDSCLYVERDNFFDKHFELVQNESDVEILRAAVKAAELRKGVQIKVDFSHVPDKGMRRIKFKGTGVVDRCEDGRVFGRMDDGRTFCCLVSDVDFLDADTLAIKPKGYSEMMVLRSAYVQGNRSPEAKQANKQYIQIRRKGLLSQVKTLADFKEHGR</sequence>
<dbReference type="HOGENOM" id="CLU_130797_0_0_6"/>
<dbReference type="RefSeq" id="WP_004805024.1">
    <property type="nucleotide sequence ID" value="NZ_KB849440.1"/>
</dbReference>
<dbReference type="AlphaFoldDB" id="N8WC88"/>
<accession>N8WC88</accession>
<proteinExistence type="predicted"/>
<protein>
    <submittedName>
        <fullName evidence="1">Uncharacterized protein</fullName>
    </submittedName>
</protein>
<dbReference type="eggNOG" id="ENOG5031RKK">
    <property type="taxonomic scope" value="Bacteria"/>
</dbReference>
<dbReference type="Proteomes" id="UP000013209">
    <property type="component" value="Unassembled WGS sequence"/>
</dbReference>
<dbReference type="PATRIC" id="fig|1144672.3.peg.2082"/>
<dbReference type="EMBL" id="APPH01000009">
    <property type="protein sequence ID" value="ENV09521.1"/>
    <property type="molecule type" value="Genomic_DNA"/>
</dbReference>
<organism evidence="1 2">
    <name type="scientific">Acinetobacter higginsii</name>
    <dbReference type="NCBI Taxonomy" id="70347"/>
    <lineage>
        <taxon>Bacteria</taxon>
        <taxon>Pseudomonadati</taxon>
        <taxon>Pseudomonadota</taxon>
        <taxon>Gammaproteobacteria</taxon>
        <taxon>Moraxellales</taxon>
        <taxon>Moraxellaceae</taxon>
        <taxon>Acinetobacter</taxon>
    </lineage>
</organism>
<gene>
    <name evidence="1" type="ORF">F966_02179</name>
</gene>
<reference evidence="1 2" key="1">
    <citation type="submission" date="2013-02" db="EMBL/GenBank/DDBJ databases">
        <title>The Genome Sequence of Acinetobacter sp. CIP 56.2.</title>
        <authorList>
            <consortium name="The Broad Institute Genome Sequencing Platform"/>
            <consortium name="The Broad Institute Genome Sequencing Center for Infectious Disease"/>
            <person name="Cerqueira G."/>
            <person name="Feldgarden M."/>
            <person name="Courvalin P."/>
            <person name="Perichon B."/>
            <person name="Grillot-Courvalin C."/>
            <person name="Clermont D."/>
            <person name="Rocha E."/>
            <person name="Yoon E.-J."/>
            <person name="Nemec A."/>
            <person name="Walker B."/>
            <person name="Young S.K."/>
            <person name="Zeng Q."/>
            <person name="Gargeya S."/>
            <person name="Fitzgerald M."/>
            <person name="Haas B."/>
            <person name="Abouelleil A."/>
            <person name="Alvarado L."/>
            <person name="Arachchi H.M."/>
            <person name="Berlin A.M."/>
            <person name="Chapman S.B."/>
            <person name="Dewar J."/>
            <person name="Goldberg J."/>
            <person name="Griggs A."/>
            <person name="Gujja S."/>
            <person name="Hansen M."/>
            <person name="Howarth C."/>
            <person name="Imamovic A."/>
            <person name="Larimer J."/>
            <person name="McCowan C."/>
            <person name="Murphy C."/>
            <person name="Neiman D."/>
            <person name="Pearson M."/>
            <person name="Priest M."/>
            <person name="Roberts A."/>
            <person name="Saif S."/>
            <person name="Shea T."/>
            <person name="Sisk P."/>
            <person name="Sykes S."/>
            <person name="Wortman J."/>
            <person name="Nusbaum C."/>
            <person name="Birren B."/>
        </authorList>
    </citation>
    <scope>NUCLEOTIDE SEQUENCE [LARGE SCALE GENOMIC DNA]</scope>
    <source>
        <strain evidence="1 2">CIP 56.2</strain>
    </source>
</reference>
<comment type="caution">
    <text evidence="1">The sequence shown here is derived from an EMBL/GenBank/DDBJ whole genome shotgun (WGS) entry which is preliminary data.</text>
</comment>